<gene>
    <name evidence="10" type="ORF">PCOR1329_LOCUS82039</name>
</gene>
<dbReference type="Pfam" id="PF13499">
    <property type="entry name" value="EF-hand_7"/>
    <property type="match status" value="1"/>
</dbReference>
<dbReference type="PROSITE" id="PS50222">
    <property type="entry name" value="EF_HAND_2"/>
    <property type="match status" value="2"/>
</dbReference>
<keyword evidence="4 7" id="KW-1133">Transmembrane helix</keyword>
<protein>
    <recommendedName>
        <fullName evidence="9">EF-hand domain-containing protein</fullName>
    </recommendedName>
</protein>
<name>A0ABN9Y6L3_9DINO</name>
<dbReference type="Gene3D" id="1.10.238.10">
    <property type="entry name" value="EF-hand"/>
    <property type="match status" value="1"/>
</dbReference>
<dbReference type="SUPFAM" id="SSF47473">
    <property type="entry name" value="EF-hand"/>
    <property type="match status" value="1"/>
</dbReference>
<feature type="domain" description="EF-hand" evidence="9">
    <location>
        <begin position="154"/>
        <end position="189"/>
    </location>
</feature>
<evidence type="ECO:0000256" key="1">
    <source>
        <dbReference type="ARBA" id="ARBA00004141"/>
    </source>
</evidence>
<comment type="caution">
    <text evidence="10">The sequence shown here is derived from an EMBL/GenBank/DDBJ whole genome shotgun (WGS) entry which is preliminary data.</text>
</comment>
<comment type="subcellular location">
    <subcellularLocation>
        <location evidence="1">Membrane</location>
        <topology evidence="1">Multi-pass membrane protein</topology>
    </subcellularLocation>
</comment>
<organism evidence="10 11">
    <name type="scientific">Prorocentrum cordatum</name>
    <dbReference type="NCBI Taxonomy" id="2364126"/>
    <lineage>
        <taxon>Eukaryota</taxon>
        <taxon>Sar</taxon>
        <taxon>Alveolata</taxon>
        <taxon>Dinophyceae</taxon>
        <taxon>Prorocentrales</taxon>
        <taxon>Prorocentraceae</taxon>
        <taxon>Prorocentrum</taxon>
    </lineage>
</organism>
<dbReference type="SMART" id="SM00054">
    <property type="entry name" value="EFh"/>
    <property type="match status" value="2"/>
</dbReference>
<dbReference type="InterPro" id="IPR005821">
    <property type="entry name" value="Ion_trans_dom"/>
</dbReference>
<feature type="domain" description="EF-hand" evidence="9">
    <location>
        <begin position="114"/>
        <end position="149"/>
    </location>
</feature>
<evidence type="ECO:0000256" key="6">
    <source>
        <dbReference type="SAM" id="Coils"/>
    </source>
</evidence>
<keyword evidence="8" id="KW-0732">Signal</keyword>
<feature type="chain" id="PRO_5046889256" description="EF-hand domain-containing protein" evidence="8">
    <location>
        <begin position="19"/>
        <end position="231"/>
    </location>
</feature>
<evidence type="ECO:0000313" key="10">
    <source>
        <dbReference type="EMBL" id="CAK0906859.1"/>
    </source>
</evidence>
<evidence type="ECO:0000256" key="5">
    <source>
        <dbReference type="ARBA" id="ARBA00023136"/>
    </source>
</evidence>
<evidence type="ECO:0000256" key="2">
    <source>
        <dbReference type="ARBA" id="ARBA00022692"/>
    </source>
</evidence>
<dbReference type="EMBL" id="CAUYUJ010021757">
    <property type="protein sequence ID" value="CAK0906859.1"/>
    <property type="molecule type" value="Genomic_DNA"/>
</dbReference>
<keyword evidence="5 7" id="KW-0472">Membrane</keyword>
<keyword evidence="3" id="KW-0106">Calcium</keyword>
<keyword evidence="11" id="KW-1185">Reference proteome</keyword>
<dbReference type="Proteomes" id="UP001189429">
    <property type="component" value="Unassembled WGS sequence"/>
</dbReference>
<evidence type="ECO:0000256" key="4">
    <source>
        <dbReference type="ARBA" id="ARBA00022989"/>
    </source>
</evidence>
<dbReference type="InterPro" id="IPR018247">
    <property type="entry name" value="EF_Hand_1_Ca_BS"/>
</dbReference>
<sequence length="231" mass="26056">MLVVVYVFAVWGMELITADTNSPENDADATSRFDNLFEAMTFLIQCMTLDSVSAVYRPIIGHNPWLCTYFLIFLLIGPIALMNVITAIQVEALFRSAAEDHDAKKAWEKAWEKKMMPKLKSIFSAPDANDNGEVDLDELVNALEELKEQLRRIVDLDQMEEIFRMLDFDGSGAIDIDEFVDGIMRTQQDKPTELILLLKQSKAILDHLGTKDGGLQKGYMAEDAEAAKMQQ</sequence>
<keyword evidence="2 7" id="KW-0812">Transmembrane</keyword>
<dbReference type="Pfam" id="PF00520">
    <property type="entry name" value="Ion_trans"/>
    <property type="match status" value="1"/>
</dbReference>
<feature type="coiled-coil region" evidence="6">
    <location>
        <begin position="129"/>
        <end position="160"/>
    </location>
</feature>
<feature type="transmembrane region" description="Helical" evidence="7">
    <location>
        <begin position="66"/>
        <end position="88"/>
    </location>
</feature>
<dbReference type="CDD" id="cd00051">
    <property type="entry name" value="EFh"/>
    <property type="match status" value="1"/>
</dbReference>
<reference evidence="10" key="1">
    <citation type="submission" date="2023-10" db="EMBL/GenBank/DDBJ databases">
        <authorList>
            <person name="Chen Y."/>
            <person name="Shah S."/>
            <person name="Dougan E. K."/>
            <person name="Thang M."/>
            <person name="Chan C."/>
        </authorList>
    </citation>
    <scope>NUCLEOTIDE SEQUENCE [LARGE SCALE GENOMIC DNA]</scope>
</reference>
<dbReference type="InterPro" id="IPR011992">
    <property type="entry name" value="EF-hand-dom_pair"/>
</dbReference>
<evidence type="ECO:0000256" key="3">
    <source>
        <dbReference type="ARBA" id="ARBA00022837"/>
    </source>
</evidence>
<feature type="signal peptide" evidence="8">
    <location>
        <begin position="1"/>
        <end position="18"/>
    </location>
</feature>
<keyword evidence="6" id="KW-0175">Coiled coil</keyword>
<evidence type="ECO:0000259" key="9">
    <source>
        <dbReference type="PROSITE" id="PS50222"/>
    </source>
</evidence>
<dbReference type="InterPro" id="IPR002048">
    <property type="entry name" value="EF_hand_dom"/>
</dbReference>
<accession>A0ABN9Y6L3</accession>
<proteinExistence type="predicted"/>
<evidence type="ECO:0000313" key="11">
    <source>
        <dbReference type="Proteomes" id="UP001189429"/>
    </source>
</evidence>
<evidence type="ECO:0000256" key="8">
    <source>
        <dbReference type="SAM" id="SignalP"/>
    </source>
</evidence>
<dbReference type="Gene3D" id="1.10.287.70">
    <property type="match status" value="1"/>
</dbReference>
<dbReference type="PROSITE" id="PS00018">
    <property type="entry name" value="EF_HAND_1"/>
    <property type="match status" value="2"/>
</dbReference>
<evidence type="ECO:0000256" key="7">
    <source>
        <dbReference type="SAM" id="Phobius"/>
    </source>
</evidence>